<sequence>MSLKRSAQKSHLESEYKRYRKHAEAAREEGDPTKAARYYRQCVGVLEDLAELETNSRLATERKELAANLATAAERLESDQPLVDESGGAGGGGSSGGGSQTTTTTGSGDGDATSGTPGATGDADDGLDPTQFLEDPPERDFTDVGGMTDLKETLKDQVIDPLQRPELYEEYDLGVVNGVLLYGPPGTGKTYITEALAGELGYNVVIAQASDITSSLVGEAADNMAELFAIARNNQPCLLFLDEIDAIAAERSGDTNKTMSESQMITQFLTEMSETKGEDVVVVGATNLPDEIDGAAWRRFDERIEVPPPDATARAAVLRVHLRDRPVVTDAIEWDEIKDLTDGYAASDLEIIASKAARRALKEARDADEVVPISQTHLETAIEETESSLDAWDAA</sequence>
<proteinExistence type="inferred from homology"/>
<evidence type="ECO:0000259" key="3">
    <source>
        <dbReference type="SMART" id="SM00382"/>
    </source>
</evidence>
<dbReference type="PANTHER" id="PTHR23074:SF83">
    <property type="entry name" value="VACUOLAR PROTEIN SORTING-ASSOCIATED PROTEIN 4A"/>
    <property type="match status" value="1"/>
</dbReference>
<dbReference type="Gene3D" id="3.40.50.300">
    <property type="entry name" value="P-loop containing nucleotide triphosphate hydrolases"/>
    <property type="match status" value="1"/>
</dbReference>
<dbReference type="InterPro" id="IPR003960">
    <property type="entry name" value="ATPase_AAA_CS"/>
</dbReference>
<protein>
    <submittedName>
        <fullName evidence="4">ATP-binding protein</fullName>
    </submittedName>
</protein>
<dbReference type="InterPro" id="IPR027417">
    <property type="entry name" value="P-loop_NTPase"/>
</dbReference>
<dbReference type="Proteomes" id="UP000705823">
    <property type="component" value="Unassembled WGS sequence"/>
</dbReference>
<dbReference type="GO" id="GO:0005524">
    <property type="term" value="F:ATP binding"/>
    <property type="evidence" value="ECO:0007669"/>
    <property type="project" value="UniProtKB-KW"/>
</dbReference>
<keyword evidence="1" id="KW-0547">Nucleotide-binding</keyword>
<keyword evidence="5" id="KW-1185">Reference proteome</keyword>
<dbReference type="Gene3D" id="1.10.8.60">
    <property type="match status" value="1"/>
</dbReference>
<dbReference type="InterPro" id="IPR003593">
    <property type="entry name" value="AAA+_ATPase"/>
</dbReference>
<dbReference type="Pfam" id="PF00004">
    <property type="entry name" value="AAA"/>
    <property type="match status" value="1"/>
</dbReference>
<accession>A0A8J8TC01</accession>
<keyword evidence="1 4" id="KW-0067">ATP-binding</keyword>
<feature type="domain" description="AAA+ ATPase" evidence="3">
    <location>
        <begin position="175"/>
        <end position="310"/>
    </location>
</feature>
<comment type="similarity">
    <text evidence="1">Belongs to the AAA ATPase family.</text>
</comment>
<feature type="compositionally biased region" description="Low complexity" evidence="2">
    <location>
        <begin position="100"/>
        <end position="121"/>
    </location>
</feature>
<gene>
    <name evidence="4" type="ORF">EGH24_10615</name>
</gene>
<organism evidence="4 5">
    <name type="scientific">Halonotius terrestris</name>
    <dbReference type="NCBI Taxonomy" id="2487750"/>
    <lineage>
        <taxon>Archaea</taxon>
        <taxon>Methanobacteriati</taxon>
        <taxon>Methanobacteriota</taxon>
        <taxon>Stenosarchaea group</taxon>
        <taxon>Halobacteria</taxon>
        <taxon>Halobacteriales</taxon>
        <taxon>Haloferacaceae</taxon>
        <taxon>Halonotius</taxon>
    </lineage>
</organism>
<dbReference type="RefSeq" id="WP_142980118.1">
    <property type="nucleotide sequence ID" value="NZ_RKLU01000004.1"/>
</dbReference>
<dbReference type="OrthoDB" id="77269at2157"/>
<name>A0A8J8TC01_9EURY</name>
<feature type="compositionally biased region" description="Basic and acidic residues" evidence="2">
    <location>
        <begin position="10"/>
        <end position="34"/>
    </location>
</feature>
<dbReference type="EMBL" id="RKLU01000004">
    <property type="protein sequence ID" value="TQQ79926.1"/>
    <property type="molecule type" value="Genomic_DNA"/>
</dbReference>
<dbReference type="PANTHER" id="PTHR23074">
    <property type="entry name" value="AAA DOMAIN-CONTAINING"/>
    <property type="match status" value="1"/>
</dbReference>
<evidence type="ECO:0000313" key="5">
    <source>
        <dbReference type="Proteomes" id="UP000705823"/>
    </source>
</evidence>
<comment type="caution">
    <text evidence="4">The sequence shown here is derived from an EMBL/GenBank/DDBJ whole genome shotgun (WGS) entry which is preliminary data.</text>
</comment>
<dbReference type="SMART" id="SM00382">
    <property type="entry name" value="AAA"/>
    <property type="match status" value="1"/>
</dbReference>
<dbReference type="SUPFAM" id="SSF52540">
    <property type="entry name" value="P-loop containing nucleoside triphosphate hydrolases"/>
    <property type="match status" value="1"/>
</dbReference>
<evidence type="ECO:0000256" key="2">
    <source>
        <dbReference type="SAM" id="MobiDB-lite"/>
    </source>
</evidence>
<evidence type="ECO:0000313" key="4">
    <source>
        <dbReference type="EMBL" id="TQQ79926.1"/>
    </source>
</evidence>
<feature type="compositionally biased region" description="Gly residues" evidence="2">
    <location>
        <begin position="87"/>
        <end position="99"/>
    </location>
</feature>
<feature type="region of interest" description="Disordered" evidence="2">
    <location>
        <begin position="1"/>
        <end position="35"/>
    </location>
</feature>
<reference evidence="4" key="1">
    <citation type="submission" date="2019-02" db="EMBL/GenBank/DDBJ databases">
        <title>Halonotius sp. a new haloarchaeum isolated from saline soil.</title>
        <authorList>
            <person name="Duran-Viseras A."/>
            <person name="Sanchez-Porro C."/>
            <person name="Ventosa A."/>
        </authorList>
    </citation>
    <scope>NUCLEOTIDE SEQUENCE</scope>
    <source>
        <strain evidence="4">F15B</strain>
    </source>
</reference>
<evidence type="ECO:0000256" key="1">
    <source>
        <dbReference type="RuleBase" id="RU003651"/>
    </source>
</evidence>
<dbReference type="InterPro" id="IPR050304">
    <property type="entry name" value="MT-severing_AAA_ATPase"/>
</dbReference>
<dbReference type="InterPro" id="IPR003959">
    <property type="entry name" value="ATPase_AAA_core"/>
</dbReference>
<dbReference type="AlphaFoldDB" id="A0A8J8TC01"/>
<dbReference type="GO" id="GO:0016887">
    <property type="term" value="F:ATP hydrolysis activity"/>
    <property type="evidence" value="ECO:0007669"/>
    <property type="project" value="InterPro"/>
</dbReference>
<dbReference type="PROSITE" id="PS00674">
    <property type="entry name" value="AAA"/>
    <property type="match status" value="1"/>
</dbReference>
<feature type="region of interest" description="Disordered" evidence="2">
    <location>
        <begin position="71"/>
        <end position="145"/>
    </location>
</feature>